<dbReference type="EMBL" id="QICS01000010">
    <property type="protein sequence ID" value="PXV87337.1"/>
    <property type="molecule type" value="Genomic_DNA"/>
</dbReference>
<organism evidence="1 2">
    <name type="scientific">Lachnotalea glycerini</name>
    <dbReference type="NCBI Taxonomy" id="1763509"/>
    <lineage>
        <taxon>Bacteria</taxon>
        <taxon>Bacillati</taxon>
        <taxon>Bacillota</taxon>
        <taxon>Clostridia</taxon>
        <taxon>Lachnospirales</taxon>
        <taxon>Lachnospiraceae</taxon>
        <taxon>Lachnotalea</taxon>
    </lineage>
</organism>
<comment type="caution">
    <text evidence="1">The sequence shown here is derived from an EMBL/GenBank/DDBJ whole genome shotgun (WGS) entry which is preliminary data.</text>
</comment>
<dbReference type="RefSeq" id="WP_170123032.1">
    <property type="nucleotide sequence ID" value="NZ_NOKA02000041.1"/>
</dbReference>
<gene>
    <name evidence="1" type="ORF">C8E03_11098</name>
</gene>
<reference evidence="1 2" key="1">
    <citation type="submission" date="2018-05" db="EMBL/GenBank/DDBJ databases">
        <title>Genomic Encyclopedia of Type Strains, Phase IV (KMG-IV): sequencing the most valuable type-strain genomes for metagenomic binning, comparative biology and taxonomic classification.</title>
        <authorList>
            <person name="Goeker M."/>
        </authorList>
    </citation>
    <scope>NUCLEOTIDE SEQUENCE [LARGE SCALE GENOMIC DNA]</scope>
    <source>
        <strain evidence="1 2">DSM 28816</strain>
    </source>
</reference>
<sequence>MSQTLLTREEIEKRLPKLERMAEIWGKSDEYGKGYLQGTINTLAAVANTSKKTA</sequence>
<accession>A0A318EJ82</accession>
<name>A0A318EJ82_9FIRM</name>
<dbReference type="AlphaFoldDB" id="A0A318EJ82"/>
<dbReference type="Proteomes" id="UP000247523">
    <property type="component" value="Unassembled WGS sequence"/>
</dbReference>
<evidence type="ECO:0000313" key="2">
    <source>
        <dbReference type="Proteomes" id="UP000247523"/>
    </source>
</evidence>
<protein>
    <submittedName>
        <fullName evidence="1">Uncharacterized protein</fullName>
    </submittedName>
</protein>
<proteinExistence type="predicted"/>
<evidence type="ECO:0000313" key="1">
    <source>
        <dbReference type="EMBL" id="PXV87337.1"/>
    </source>
</evidence>